<reference evidence="6" key="1">
    <citation type="submission" date="2023-05" db="EMBL/GenBank/DDBJ databases">
        <title>Nepenthes gracilis genome sequencing.</title>
        <authorList>
            <person name="Fukushima K."/>
        </authorList>
    </citation>
    <scope>NUCLEOTIDE SEQUENCE</scope>
    <source>
        <strain evidence="6">SING2019-196</strain>
    </source>
</reference>
<evidence type="ECO:0000313" key="7">
    <source>
        <dbReference type="Proteomes" id="UP001279734"/>
    </source>
</evidence>
<feature type="chain" id="PRO_5042189211" description="Glycosyltransferase" evidence="5">
    <location>
        <begin position="21"/>
        <end position="485"/>
    </location>
</feature>
<dbReference type="SUPFAM" id="SSF53756">
    <property type="entry name" value="UDP-Glycosyltransferase/glycogen phosphorylase"/>
    <property type="match status" value="1"/>
</dbReference>
<evidence type="ECO:0000256" key="2">
    <source>
        <dbReference type="ARBA" id="ARBA00022679"/>
    </source>
</evidence>
<sequence>MKAAELIFIPLAGMGHLVSAVELAKRIAERDERISITILVMKFRFAELESYIHSLQTDGLVDKCIEFLVLPELGISIDSSSRDFILKYIDAYKPIVKQTVQERVINRPDSAVRLFRGFVFDMLYMDMMDVANELNLPCYVFFPSGAGFLSLMMRLQSLSDDHGVDVTEFTDPETELDIPGFRNRVPNKVLPSMLRDKDFACSFLLNQARRYRDAKGIIINTFMELESDALNAVSKGRDIPRIYPVGPIINLNSKNGGRPDGSNGNRDSILLWLDDQPPASVVFLCFGSMGTVGVEQVREVANGLEQSGHRFVWALRRPPSGGGYLGTRDYESFEGVLPDGFLDRTAGIGRVIGWAPQAAILSHQATGAFVSHCGWNSTLESLWCGVPIAAWPMYAEQQLNAFKLVRELGLAVEIRLDYLWDRWTQSSNDLVKADELAKGIRQVMHADSEVRKKAKTIKEESRMAMVEGGSSYTWLGHFVEDVLRT</sequence>
<dbReference type="InterPro" id="IPR002213">
    <property type="entry name" value="UDP_glucos_trans"/>
</dbReference>
<proteinExistence type="inferred from homology"/>
<dbReference type="InterPro" id="IPR035595">
    <property type="entry name" value="UDP_glycos_trans_CS"/>
</dbReference>
<evidence type="ECO:0000256" key="1">
    <source>
        <dbReference type="ARBA" id="ARBA00009995"/>
    </source>
</evidence>
<dbReference type="CDD" id="cd03784">
    <property type="entry name" value="GT1_Gtf-like"/>
    <property type="match status" value="1"/>
</dbReference>
<gene>
    <name evidence="6" type="ORF">Nepgr_025803</name>
</gene>
<dbReference type="FunFam" id="3.40.50.2000:FF:000056">
    <property type="entry name" value="Glycosyltransferase"/>
    <property type="match status" value="1"/>
</dbReference>
<comment type="similarity">
    <text evidence="1 3">Belongs to the UDP-glycosyltransferase family.</text>
</comment>
<name>A0AAD3T5N6_NEPGR</name>
<keyword evidence="2 3" id="KW-0808">Transferase</keyword>
<keyword evidence="5" id="KW-0732">Signal</keyword>
<dbReference type="AlphaFoldDB" id="A0AAD3T5N6"/>
<accession>A0AAD3T5N6</accession>
<keyword evidence="7" id="KW-1185">Reference proteome</keyword>
<dbReference type="Proteomes" id="UP001279734">
    <property type="component" value="Unassembled WGS sequence"/>
</dbReference>
<dbReference type="PROSITE" id="PS00375">
    <property type="entry name" value="UDPGT"/>
    <property type="match status" value="1"/>
</dbReference>
<dbReference type="Gene3D" id="3.40.50.2000">
    <property type="entry name" value="Glycogen Phosphorylase B"/>
    <property type="match status" value="2"/>
</dbReference>
<dbReference type="EC" id="2.4.1.-" evidence="4"/>
<dbReference type="PANTHER" id="PTHR48048:SF45">
    <property type="entry name" value="GLYCOSYLTRANSFERASE"/>
    <property type="match status" value="1"/>
</dbReference>
<evidence type="ECO:0000256" key="4">
    <source>
        <dbReference type="RuleBase" id="RU362057"/>
    </source>
</evidence>
<organism evidence="6 7">
    <name type="scientific">Nepenthes gracilis</name>
    <name type="common">Slender pitcher plant</name>
    <dbReference type="NCBI Taxonomy" id="150966"/>
    <lineage>
        <taxon>Eukaryota</taxon>
        <taxon>Viridiplantae</taxon>
        <taxon>Streptophyta</taxon>
        <taxon>Embryophyta</taxon>
        <taxon>Tracheophyta</taxon>
        <taxon>Spermatophyta</taxon>
        <taxon>Magnoliopsida</taxon>
        <taxon>eudicotyledons</taxon>
        <taxon>Gunneridae</taxon>
        <taxon>Pentapetalae</taxon>
        <taxon>Caryophyllales</taxon>
        <taxon>Nepenthaceae</taxon>
        <taxon>Nepenthes</taxon>
    </lineage>
</organism>
<dbReference type="InterPro" id="IPR050481">
    <property type="entry name" value="UDP-glycosyltransf_plant"/>
</dbReference>
<comment type="caution">
    <text evidence="6">The sequence shown here is derived from an EMBL/GenBank/DDBJ whole genome shotgun (WGS) entry which is preliminary data.</text>
</comment>
<dbReference type="GO" id="GO:0035251">
    <property type="term" value="F:UDP-glucosyltransferase activity"/>
    <property type="evidence" value="ECO:0007669"/>
    <property type="project" value="InterPro"/>
</dbReference>
<dbReference type="EMBL" id="BSYO01000027">
    <property type="protein sequence ID" value="GMH23960.1"/>
    <property type="molecule type" value="Genomic_DNA"/>
</dbReference>
<dbReference type="Pfam" id="PF00201">
    <property type="entry name" value="UDPGT"/>
    <property type="match status" value="1"/>
</dbReference>
<evidence type="ECO:0000313" key="6">
    <source>
        <dbReference type="EMBL" id="GMH23960.1"/>
    </source>
</evidence>
<dbReference type="PANTHER" id="PTHR48048">
    <property type="entry name" value="GLYCOSYLTRANSFERASE"/>
    <property type="match status" value="1"/>
</dbReference>
<evidence type="ECO:0000256" key="3">
    <source>
        <dbReference type="RuleBase" id="RU003718"/>
    </source>
</evidence>
<feature type="signal peptide" evidence="5">
    <location>
        <begin position="1"/>
        <end position="20"/>
    </location>
</feature>
<evidence type="ECO:0000256" key="5">
    <source>
        <dbReference type="SAM" id="SignalP"/>
    </source>
</evidence>
<keyword evidence="3" id="KW-0328">Glycosyltransferase</keyword>
<protein>
    <recommendedName>
        <fullName evidence="4">Glycosyltransferase</fullName>
        <ecNumber evidence="4">2.4.1.-</ecNumber>
    </recommendedName>
</protein>